<evidence type="ECO:0000256" key="5">
    <source>
        <dbReference type="ARBA" id="ARBA00068494"/>
    </source>
</evidence>
<accession>A0A1E1VX92</accession>
<feature type="binding site" evidence="7">
    <location>
        <position position="58"/>
    </location>
    <ligand>
        <name>substrate</name>
    </ligand>
</feature>
<dbReference type="AlphaFoldDB" id="A0A1E1VX92"/>
<dbReference type="OrthoDB" id="10249612at2759"/>
<dbReference type="GO" id="GO:0101006">
    <property type="term" value="F:protein histidine phosphatase activity"/>
    <property type="evidence" value="ECO:0007669"/>
    <property type="project" value="TreeGrafter"/>
</dbReference>
<dbReference type="Gene3D" id="3.50.20.20">
    <property type="entry name" value="Janus/Ocnus"/>
    <property type="match status" value="1"/>
</dbReference>
<sequence>MIVNRIIYNIQFCRSFIVSGHLRDVVKAPTLFGSAQNMSSKALDSVPKVDIDPDGVFKYILIKVYDKEKDNVEPSTTIVRGYKRHNYHSDIYDEVQDKLKPLDCEPIGGGRISHQPDDKKIHIYGYSQGYGKADHEVTARLIKDAFPNYTITISDEGY</sequence>
<evidence type="ECO:0000256" key="6">
    <source>
        <dbReference type="PIRSR" id="PIRSR607702-1"/>
    </source>
</evidence>
<feature type="active site" description="Proton acceptor" evidence="6">
    <location>
        <position position="88"/>
    </location>
</feature>
<protein>
    <recommendedName>
        <fullName evidence="5">Sex-regulated protein janus-A</fullName>
    </recommendedName>
</protein>
<comment type="function">
    <text evidence="1">JanA and janB regulate somatic sex differentiation.</text>
</comment>
<dbReference type="PANTHER" id="PTHR12258">
    <property type="entry name" value="JANUS-A/JANUS-B"/>
    <property type="match status" value="1"/>
</dbReference>
<keyword evidence="4" id="KW-0726">Sexual differentiation</keyword>
<keyword evidence="3" id="KW-0221">Differentiation</keyword>
<dbReference type="Pfam" id="PF05005">
    <property type="entry name" value="Ocnus"/>
    <property type="match status" value="1"/>
</dbReference>
<evidence type="ECO:0000313" key="8">
    <source>
        <dbReference type="EMBL" id="JAT79348.1"/>
    </source>
</evidence>
<comment type="similarity">
    <text evidence="2">Belongs to the janus family.</text>
</comment>
<dbReference type="GO" id="GO:0005829">
    <property type="term" value="C:cytosol"/>
    <property type="evidence" value="ECO:0007669"/>
    <property type="project" value="TreeGrafter"/>
</dbReference>
<proteinExistence type="inferred from homology"/>
<reference evidence="8" key="1">
    <citation type="submission" date="2015-09" db="EMBL/GenBank/DDBJ databases">
        <title>De novo assembly of Pectinophora gossypiella (Pink Bollworm) gut transcriptome.</title>
        <authorList>
            <person name="Tassone E.E."/>
        </authorList>
    </citation>
    <scope>NUCLEOTIDE SEQUENCE</scope>
</reference>
<dbReference type="PANTHER" id="PTHR12258:SF5">
    <property type="entry name" value="BCDNA.GH02250-RELATED"/>
    <property type="match status" value="1"/>
</dbReference>
<evidence type="ECO:0000256" key="7">
    <source>
        <dbReference type="PIRSR" id="PIRSR607702-2"/>
    </source>
</evidence>
<evidence type="ECO:0000256" key="2">
    <source>
        <dbReference type="ARBA" id="ARBA00010971"/>
    </source>
</evidence>
<evidence type="ECO:0000256" key="3">
    <source>
        <dbReference type="ARBA" id="ARBA00022782"/>
    </source>
</evidence>
<dbReference type="GO" id="GO:0007548">
    <property type="term" value="P:sex differentiation"/>
    <property type="evidence" value="ECO:0007669"/>
    <property type="project" value="UniProtKB-KW"/>
</dbReference>
<dbReference type="InterPro" id="IPR038596">
    <property type="entry name" value="Janus_sf"/>
</dbReference>
<dbReference type="SUPFAM" id="SSF143724">
    <property type="entry name" value="PHP14-like"/>
    <property type="match status" value="1"/>
</dbReference>
<evidence type="ECO:0000256" key="4">
    <source>
        <dbReference type="ARBA" id="ARBA00022928"/>
    </source>
</evidence>
<dbReference type="EMBL" id="GDQN01011706">
    <property type="protein sequence ID" value="JAT79348.1"/>
    <property type="molecule type" value="Transcribed_RNA"/>
</dbReference>
<evidence type="ECO:0000256" key="1">
    <source>
        <dbReference type="ARBA" id="ARBA00002508"/>
    </source>
</evidence>
<gene>
    <name evidence="8" type="ORF">g.7515</name>
</gene>
<name>A0A1E1VX92_PECGO</name>
<dbReference type="FunFam" id="3.50.20.20:FF:000001">
    <property type="entry name" value="14 kDa phosphohistidine phosphatase"/>
    <property type="match status" value="1"/>
</dbReference>
<dbReference type="GO" id="GO:0030154">
    <property type="term" value="P:cell differentiation"/>
    <property type="evidence" value="ECO:0007669"/>
    <property type="project" value="UniProtKB-KW"/>
</dbReference>
<organism evidence="8">
    <name type="scientific">Pectinophora gossypiella</name>
    <name type="common">Cotton pink bollworm</name>
    <name type="synonym">Depressaria gossypiella</name>
    <dbReference type="NCBI Taxonomy" id="13191"/>
    <lineage>
        <taxon>Eukaryota</taxon>
        <taxon>Metazoa</taxon>
        <taxon>Ecdysozoa</taxon>
        <taxon>Arthropoda</taxon>
        <taxon>Hexapoda</taxon>
        <taxon>Insecta</taxon>
        <taxon>Pterygota</taxon>
        <taxon>Neoptera</taxon>
        <taxon>Endopterygota</taxon>
        <taxon>Lepidoptera</taxon>
        <taxon>Glossata</taxon>
        <taxon>Ditrysia</taxon>
        <taxon>Gelechioidea</taxon>
        <taxon>Gelechiidae</taxon>
        <taxon>Apatetrinae</taxon>
        <taxon>Pectinophora</taxon>
    </lineage>
</organism>
<dbReference type="InterPro" id="IPR007702">
    <property type="entry name" value="Janus"/>
</dbReference>